<organism evidence="2 3">
    <name type="scientific">Xylanibacter rarus</name>
    <dbReference type="NCBI Taxonomy" id="1676614"/>
    <lineage>
        <taxon>Bacteria</taxon>
        <taxon>Pseudomonadati</taxon>
        <taxon>Bacteroidota</taxon>
        <taxon>Bacteroidia</taxon>
        <taxon>Bacteroidales</taxon>
        <taxon>Prevotellaceae</taxon>
        <taxon>Xylanibacter</taxon>
    </lineage>
</organism>
<feature type="signal peptide" evidence="1">
    <location>
        <begin position="1"/>
        <end position="17"/>
    </location>
</feature>
<dbReference type="PROSITE" id="PS51257">
    <property type="entry name" value="PROKAR_LIPOPROTEIN"/>
    <property type="match status" value="1"/>
</dbReference>
<name>A0A8E1QX43_9BACT</name>
<keyword evidence="1" id="KW-0732">Signal</keyword>
<dbReference type="Proteomes" id="UP000036951">
    <property type="component" value="Unassembled WGS sequence"/>
</dbReference>
<feature type="chain" id="PRO_5034508345" evidence="1">
    <location>
        <begin position="18"/>
        <end position="624"/>
    </location>
</feature>
<dbReference type="AlphaFoldDB" id="A0A8E1QX43"/>
<evidence type="ECO:0000313" key="2">
    <source>
        <dbReference type="EMBL" id="KOO68328.1"/>
    </source>
</evidence>
<dbReference type="OrthoDB" id="1064829at2"/>
<reference evidence="2 3" key="1">
    <citation type="submission" date="2015-06" db="EMBL/GenBank/DDBJ databases">
        <title>Prevotella sp. 109, sp. nov., a novel member of the family Prevotellaceae isolated from human faeces.</title>
        <authorList>
            <person name="Shkoporov A.N."/>
            <person name="Chaplin A.V."/>
            <person name="Kafarskaia L.I."/>
            <person name="Efimov B.A."/>
        </authorList>
    </citation>
    <scope>NUCLEOTIDE SEQUENCE [LARGE SCALE GENOMIC DNA]</scope>
    <source>
        <strain evidence="2 3">109</strain>
    </source>
</reference>
<gene>
    <name evidence="2" type="ORF">ACU52_08790</name>
</gene>
<keyword evidence="3" id="KW-1185">Reference proteome</keyword>
<protein>
    <submittedName>
        <fullName evidence="2">Uncharacterized protein</fullName>
    </submittedName>
</protein>
<comment type="caution">
    <text evidence="2">The sequence shown here is derived from an EMBL/GenBank/DDBJ whole genome shotgun (WGS) entry which is preliminary data.</text>
</comment>
<accession>A0A8E1QX43</accession>
<proteinExistence type="predicted"/>
<sequence length="624" mass="67739">MNKIFKHSMMLLFSALALVLGSCTEEFEYIGATIEGEQVYFSNALSSTVNLDPNASEVKIPVNRIQRTGELTVNFNVTTSENCAVSVPSSVTFADGDSVAYLTVTYDPQTIQMGHFDDVTVAIADANYTTPYGSSSYTFTIGLSEWNSIGTGLYRDAIYPGFYGADQLTYNVEIQENILKPGYYRIVTPYGPGTTFYNTYVATGMMAWANKDNTSLVINATDPNFVYVTGDFYPGTDDGMASQGYGVMHLFSIVDEYIKEGNSLEDIKAAKPDLFGTLKDGMITLPQVCIYVNFDDSFTPLGYLDTTGWAIALPGSEFTDYSSSFTYKGRFTDVAGNNYAEGTITLGEDVANAKYVLAADGDDINAIVEAIADGSLEATGITESDDVSIQIAEGGKYTMVIVTFDAEGNMRSSSATTFTFSTGGGSGTANWQPVTSGTYDQNYFPNFITDEGGQPVGNPFGDGTYSTTLYVDGNDQTHYKLEPWLTQEGSLEFTLDDRGIISFDVIDTGVDSQTGYGNVLVVNANDMFADNPNYPFSFYAEEGIFAFGMMYYVNMNGQQGWMGGATETFTPSQSGAPSMVKMPAAKKGVKSYKAVKGVKKVLNAKVDRSYDSKFFSNRGLTIKK</sequence>
<evidence type="ECO:0000313" key="3">
    <source>
        <dbReference type="Proteomes" id="UP000036951"/>
    </source>
</evidence>
<evidence type="ECO:0000256" key="1">
    <source>
        <dbReference type="SAM" id="SignalP"/>
    </source>
</evidence>
<dbReference type="EMBL" id="LFQU01000015">
    <property type="protein sequence ID" value="KOO68328.1"/>
    <property type="molecule type" value="Genomic_DNA"/>
</dbReference>
<dbReference type="RefSeq" id="WP_053398532.1">
    <property type="nucleotide sequence ID" value="NZ_LFQU01000015.1"/>
</dbReference>